<dbReference type="InterPro" id="IPR058912">
    <property type="entry name" value="HTH_animal"/>
</dbReference>
<dbReference type="PANTHER" id="PTHR21301">
    <property type="entry name" value="REVERSE TRANSCRIPTASE"/>
    <property type="match status" value="1"/>
</dbReference>
<reference evidence="2" key="1">
    <citation type="journal article" date="2014" name="Nat. Genet.">
        <title>Genome and transcriptome of the porcine whipworm Trichuris suis.</title>
        <authorList>
            <person name="Jex A.R."/>
            <person name="Nejsum P."/>
            <person name="Schwarz E.M."/>
            <person name="Hu L."/>
            <person name="Young N.D."/>
            <person name="Hall R.S."/>
            <person name="Korhonen P.K."/>
            <person name="Liao S."/>
            <person name="Thamsborg S."/>
            <person name="Xia J."/>
            <person name="Xu P."/>
            <person name="Wang S."/>
            <person name="Scheerlinck J.P."/>
            <person name="Hofmann A."/>
            <person name="Sternberg P.W."/>
            <person name="Wang J."/>
            <person name="Gasser R.B."/>
        </authorList>
    </citation>
    <scope>NUCLEOTIDE SEQUENCE [LARGE SCALE GENOMIC DNA]</scope>
    <source>
        <strain evidence="2">DCEP-RM93F</strain>
    </source>
</reference>
<accession>A0A085MRH6</accession>
<dbReference type="EMBL" id="KL367729">
    <property type="protein sequence ID" value="KFD59822.1"/>
    <property type="molecule type" value="Genomic_DNA"/>
</dbReference>
<proteinExistence type="predicted"/>
<dbReference type="AlphaFoldDB" id="A0A085MRH6"/>
<organism evidence="2">
    <name type="scientific">Trichuris suis</name>
    <name type="common">pig whipworm</name>
    <dbReference type="NCBI Taxonomy" id="68888"/>
    <lineage>
        <taxon>Eukaryota</taxon>
        <taxon>Metazoa</taxon>
        <taxon>Ecdysozoa</taxon>
        <taxon>Nematoda</taxon>
        <taxon>Enoplea</taxon>
        <taxon>Dorylaimia</taxon>
        <taxon>Trichinellida</taxon>
        <taxon>Trichuridae</taxon>
        <taxon>Trichuris</taxon>
    </lineage>
</organism>
<dbReference type="CDD" id="cd00304">
    <property type="entry name" value="RT_like"/>
    <property type="match status" value="1"/>
</dbReference>
<gene>
    <name evidence="2" type="ORF">M514_07876</name>
</gene>
<dbReference type="PANTHER" id="PTHR21301:SF10">
    <property type="entry name" value="REVERSE TRANSCRIPTASE DOMAIN-CONTAINING PROTEIN"/>
    <property type="match status" value="1"/>
</dbReference>
<feature type="domain" description="Reverse transcriptase" evidence="1">
    <location>
        <begin position="338"/>
        <end position="582"/>
    </location>
</feature>
<dbReference type="Proteomes" id="UP000030758">
    <property type="component" value="Unassembled WGS sequence"/>
</dbReference>
<sequence>MVGSDKRSVFIDGPVTNSPIFNLIKSVHGTEALRSSRLFEKTSLKLEMTLGKLTFLLNCRDSALLPKAFQLSWNHQRNPETDRILTKAGFSLMRNGIRQHRRNITGLRRSRDDVLAVLRRSLHEDNLNSLQSVVGSKCSLSAMIQTEVLTRKLNALYLSKSWEFTTSAASRRRSLGADTEKTVVNLSGEPLQENDTRVLAKGLNFVPIPKNVPLLDIITSAEACLGPQVPREKAAEIRGALLDILSRSNHNAASNTTAEERRILKRLRQRTDLVITKADKGNVVVLLHKGTYLEKMNELLKSDIYTPIAEDPTDVVRKTLISLLQYFEHETCETELPKIRNYIHYICNSQCPEIYGLPKIHKPGVPLRPVVSSIKSLTSRLASHLKKIIMPLTGNRTSSMKNNREFCAEIKMITLSTSDILVSYDVKGLFTSIPMDITLNALENVLDKDSTLSQRTSLKPFHVKKLVSFCMKEANYFRFGEQCFIQNSGSPMGSSLSPVLAEVFMEHLEEIAFSTANESIVTVLFKCYVDDVFAIRKSAEDEAFLNHLNSLFPTCISFTVEKEEDGRLPFLDALIIREGDRLKTTVYRKLTHSDRYLHFSSHHPRSVMRGVISGMVDRARAICDEEFLAKELGHIKTTFFSNGYPAALISSATTHATARPEEHVPSPTAPLLILPYCDGLGEKIKRMGRTIGFQVYFKSAAPVRPIVRNDKVRLAPNENPGVIYEILCTCSASYIGETGNTLSHRYEQHLSCLNRYKNALNDQKGLGIKRRGRPRKLQPSSQMDEATKASAIVEHASRCDGQMFPNVIANEPDFRLRKIKEALYIRHNVVINRDKGTEELQPASHAAVYPLIKFCMTEGNYFHFQGEHFSQTQGAPMGSPLSPVLAEFFMAHLEQRVFACDNFTGRVKLFKRYVDDVFAIVKKGHEEAFLHHLNGLFTEHIKFTIEKEHGGRLPFLDALVIKDGHRLKTTVYRKPTNTDRYLNYHSHHPKSVKNRN</sequence>
<protein>
    <recommendedName>
        <fullName evidence="1">Reverse transcriptase domain-containing protein</fullName>
    </recommendedName>
</protein>
<dbReference type="Pfam" id="PF26215">
    <property type="entry name" value="HTH_animal"/>
    <property type="match status" value="1"/>
</dbReference>
<dbReference type="Pfam" id="PF00078">
    <property type="entry name" value="RVT_1"/>
    <property type="match status" value="1"/>
</dbReference>
<dbReference type="PROSITE" id="PS50878">
    <property type="entry name" value="RT_POL"/>
    <property type="match status" value="1"/>
</dbReference>
<evidence type="ECO:0000313" key="2">
    <source>
        <dbReference type="EMBL" id="KFD59822.1"/>
    </source>
</evidence>
<evidence type="ECO:0000259" key="1">
    <source>
        <dbReference type="PROSITE" id="PS50878"/>
    </source>
</evidence>
<name>A0A085MRH6_9BILA</name>
<dbReference type="InterPro" id="IPR000477">
    <property type="entry name" value="RT_dom"/>
</dbReference>